<comment type="similarity">
    <text evidence="1">Belongs to the peptidase C48 family.</text>
</comment>
<evidence type="ECO:0000313" key="6">
    <source>
        <dbReference type="EMBL" id="EEE69128.1"/>
    </source>
</evidence>
<dbReference type="PANTHER" id="PTHR34835:SF34">
    <property type="entry name" value="OS08G0555500 PROTEIN"/>
    <property type="match status" value="1"/>
</dbReference>
<dbReference type="PROSITE" id="PS50600">
    <property type="entry name" value="ULP_PROTEASE"/>
    <property type="match status" value="1"/>
</dbReference>
<dbReference type="Pfam" id="PF02902">
    <property type="entry name" value="Peptidase_C48"/>
    <property type="match status" value="1"/>
</dbReference>
<name>B9FYH7_ORYSJ</name>
<evidence type="ECO:0000259" key="5">
    <source>
        <dbReference type="PROSITE" id="PS50600"/>
    </source>
</evidence>
<evidence type="ECO:0000256" key="3">
    <source>
        <dbReference type="ARBA" id="ARBA00022801"/>
    </source>
</evidence>
<gene>
    <name evidence="6" type="ORF">OsJ_28240</name>
</gene>
<dbReference type="Gene3D" id="3.40.395.10">
    <property type="entry name" value="Adenoviral Proteinase, Chain A"/>
    <property type="match status" value="1"/>
</dbReference>
<evidence type="ECO:0000256" key="1">
    <source>
        <dbReference type="ARBA" id="ARBA00005234"/>
    </source>
</evidence>
<keyword evidence="2" id="KW-0645">Protease</keyword>
<dbReference type="GO" id="GO:0008234">
    <property type="term" value="F:cysteine-type peptidase activity"/>
    <property type="evidence" value="ECO:0007669"/>
    <property type="project" value="InterPro"/>
</dbReference>
<feature type="compositionally biased region" description="Basic and acidic residues" evidence="4">
    <location>
        <begin position="548"/>
        <end position="574"/>
    </location>
</feature>
<accession>B9FYH7</accession>
<organism evidence="6">
    <name type="scientific">Oryza sativa subsp. japonica</name>
    <name type="common">Rice</name>
    <dbReference type="NCBI Taxonomy" id="39947"/>
    <lineage>
        <taxon>Eukaryota</taxon>
        <taxon>Viridiplantae</taxon>
        <taxon>Streptophyta</taxon>
        <taxon>Embryophyta</taxon>
        <taxon>Tracheophyta</taxon>
        <taxon>Spermatophyta</taxon>
        <taxon>Magnoliopsida</taxon>
        <taxon>Liliopsida</taxon>
        <taxon>Poales</taxon>
        <taxon>Poaceae</taxon>
        <taxon>BOP clade</taxon>
        <taxon>Oryzoideae</taxon>
        <taxon>Oryzeae</taxon>
        <taxon>Oryzinae</taxon>
        <taxon>Oryza</taxon>
        <taxon>Oryza sativa</taxon>
    </lineage>
</organism>
<feature type="domain" description="Ubiquitin-like protease family profile" evidence="5">
    <location>
        <begin position="581"/>
        <end position="740"/>
    </location>
</feature>
<dbReference type="InterPro" id="IPR038765">
    <property type="entry name" value="Papain-like_cys_pep_sf"/>
</dbReference>
<dbReference type="EMBL" id="CM000145">
    <property type="protein sequence ID" value="EEE69128.1"/>
    <property type="molecule type" value="Genomic_DNA"/>
</dbReference>
<dbReference type="SUPFAM" id="SSF54001">
    <property type="entry name" value="Cysteine proteinases"/>
    <property type="match status" value="1"/>
</dbReference>
<evidence type="ECO:0000256" key="2">
    <source>
        <dbReference type="ARBA" id="ARBA00022670"/>
    </source>
</evidence>
<protein>
    <recommendedName>
        <fullName evidence="5">Ubiquitin-like protease family profile domain-containing protein</fullName>
    </recommendedName>
</protein>
<evidence type="ECO:0000256" key="4">
    <source>
        <dbReference type="SAM" id="MobiDB-lite"/>
    </source>
</evidence>
<keyword evidence="3" id="KW-0378">Hydrolase</keyword>
<dbReference type="Proteomes" id="UP000007752">
    <property type="component" value="Chromosome 8"/>
</dbReference>
<dbReference type="PANTHER" id="PTHR34835">
    <property type="entry name" value="OS07G0283600 PROTEIN-RELATED"/>
    <property type="match status" value="1"/>
</dbReference>
<dbReference type="InterPro" id="IPR003653">
    <property type="entry name" value="Peptidase_C48_C"/>
</dbReference>
<dbReference type="GO" id="GO:0006508">
    <property type="term" value="P:proteolysis"/>
    <property type="evidence" value="ECO:0007669"/>
    <property type="project" value="UniProtKB-KW"/>
</dbReference>
<reference evidence="6" key="1">
    <citation type="journal article" date="2005" name="PLoS Biol.">
        <title>The genomes of Oryza sativa: a history of duplications.</title>
        <authorList>
            <person name="Yu J."/>
            <person name="Wang J."/>
            <person name="Lin W."/>
            <person name="Li S."/>
            <person name="Li H."/>
            <person name="Zhou J."/>
            <person name="Ni P."/>
            <person name="Dong W."/>
            <person name="Hu S."/>
            <person name="Zeng C."/>
            <person name="Zhang J."/>
            <person name="Zhang Y."/>
            <person name="Li R."/>
            <person name="Xu Z."/>
            <person name="Li S."/>
            <person name="Li X."/>
            <person name="Zheng H."/>
            <person name="Cong L."/>
            <person name="Lin L."/>
            <person name="Yin J."/>
            <person name="Geng J."/>
            <person name="Li G."/>
            <person name="Shi J."/>
            <person name="Liu J."/>
            <person name="Lv H."/>
            <person name="Li J."/>
            <person name="Wang J."/>
            <person name="Deng Y."/>
            <person name="Ran L."/>
            <person name="Shi X."/>
            <person name="Wang X."/>
            <person name="Wu Q."/>
            <person name="Li C."/>
            <person name="Ren X."/>
            <person name="Wang J."/>
            <person name="Wang X."/>
            <person name="Li D."/>
            <person name="Liu D."/>
            <person name="Zhang X."/>
            <person name="Ji Z."/>
            <person name="Zhao W."/>
            <person name="Sun Y."/>
            <person name="Zhang Z."/>
            <person name="Bao J."/>
            <person name="Han Y."/>
            <person name="Dong L."/>
            <person name="Ji J."/>
            <person name="Chen P."/>
            <person name="Wu S."/>
            <person name="Liu J."/>
            <person name="Xiao Y."/>
            <person name="Bu D."/>
            <person name="Tan J."/>
            <person name="Yang L."/>
            <person name="Ye C."/>
            <person name="Zhang J."/>
            <person name="Xu J."/>
            <person name="Zhou Y."/>
            <person name="Yu Y."/>
            <person name="Zhang B."/>
            <person name="Zhuang S."/>
            <person name="Wei H."/>
            <person name="Liu B."/>
            <person name="Lei M."/>
            <person name="Yu H."/>
            <person name="Li Y."/>
            <person name="Xu H."/>
            <person name="Wei S."/>
            <person name="He X."/>
            <person name="Fang L."/>
            <person name="Zhang Z."/>
            <person name="Zhang Y."/>
            <person name="Huang X."/>
            <person name="Su Z."/>
            <person name="Tong W."/>
            <person name="Li J."/>
            <person name="Tong Z."/>
            <person name="Li S."/>
            <person name="Ye J."/>
            <person name="Wang L."/>
            <person name="Fang L."/>
            <person name="Lei T."/>
            <person name="Chen C."/>
            <person name="Chen H."/>
            <person name="Xu Z."/>
            <person name="Li H."/>
            <person name="Huang H."/>
            <person name="Zhang F."/>
            <person name="Xu H."/>
            <person name="Li N."/>
            <person name="Zhao C."/>
            <person name="Li S."/>
            <person name="Dong L."/>
            <person name="Huang Y."/>
            <person name="Li L."/>
            <person name="Xi Y."/>
            <person name="Qi Q."/>
            <person name="Li W."/>
            <person name="Zhang B."/>
            <person name="Hu W."/>
            <person name="Zhang Y."/>
            <person name="Tian X."/>
            <person name="Jiao Y."/>
            <person name="Liang X."/>
            <person name="Jin J."/>
            <person name="Gao L."/>
            <person name="Zheng W."/>
            <person name="Hao B."/>
            <person name="Liu S."/>
            <person name="Wang W."/>
            <person name="Yuan L."/>
            <person name="Cao M."/>
            <person name="McDermott J."/>
            <person name="Samudrala R."/>
            <person name="Wang J."/>
            <person name="Wong G.K."/>
            <person name="Yang H."/>
        </authorList>
    </citation>
    <scope>NUCLEOTIDE SEQUENCE [LARGE SCALE GENOMIC DNA]</scope>
</reference>
<reference evidence="6" key="2">
    <citation type="submission" date="2008-12" db="EMBL/GenBank/DDBJ databases">
        <title>Improved gene annotation of the rice (Oryza sativa) genomes.</title>
        <authorList>
            <person name="Wang J."/>
            <person name="Li R."/>
            <person name="Fan W."/>
            <person name="Huang Q."/>
            <person name="Zhang J."/>
            <person name="Zhou Y."/>
            <person name="Hu Y."/>
            <person name="Zi S."/>
            <person name="Li J."/>
            <person name="Ni P."/>
            <person name="Zheng H."/>
            <person name="Zhang Y."/>
            <person name="Zhao M."/>
            <person name="Hao Q."/>
            <person name="McDermott J."/>
            <person name="Samudrala R."/>
            <person name="Kristiansen K."/>
            <person name="Wong G.K.-S."/>
        </authorList>
    </citation>
    <scope>NUCLEOTIDE SEQUENCE</scope>
</reference>
<feature type="region of interest" description="Disordered" evidence="4">
    <location>
        <begin position="533"/>
        <end position="574"/>
    </location>
</feature>
<dbReference type="AlphaFoldDB" id="B9FYH7"/>
<sequence length="769" mass="87588">MECESLPCQHMFTIMDYLNLQAIPDVCVVPRWTVKAKIAFPSDRYGEVYTWSDQMERYRRMRAIGSEVLLKCSMSEEYTLKVMEMFEKLDLETNAIEGDEFDVTLCGHVVAQSLRSDIASVQKVHDPMEVVPKGAPTKRLRGFLEKGNRRCGYCRVRGHTTEIESDNFVSCSSISVAPTMADQDGNARDEGPPQVPQQAHVSFALKMSSMTIACSIPKFVSLVQNFDSCQKEAIERIGFGGLLQMPDITLQRITCGHIADQFDVTTECVEIEGIQIPITTFDVQCIMGLPAGELLITPRPVSDDEDYKYYSVYKDPKKKNISLAILREELLKAKVADEHFLRRFVLFEIGYILCPTTKPFVSSNYLALVKDINQIKHINWAALTRDFLIRSLKELKGGRTNLEGNLPLLQVQDSKYKMTYGDRTPPLMSYWNEMKVNSWLKYDSKHGISGLNSANMDIVLGQLLQLQQSIQFLDNKMTNKLISIEGICNQNRKDIQEIKKRLRSAFHVTSAKHPKVEIIHEQFNITNQEEVRTAQADDTKNTQTESVKTTRSDKVKHTQSDSMMESKVKTEDIKETSQTPLVILSDDDNSNGNTEFLRALVVPQEAPPTSKWLNGSIIDAYIELIKDEQADTPRGNGMALLESEAHCQQWKSDGAKKGTFSKTYRQRRATVASKYLNHDMIFLPLNRNKDHWYVVVLNAGKQKIQILDSIRMDRNTYEANKDLNDTDTCTTFRAKLASTLINSSMNEVINIQEDIRRIQTEQMQQKKDE</sequence>
<proteinExistence type="inferred from homology"/>